<evidence type="ECO:0008006" key="3">
    <source>
        <dbReference type="Google" id="ProtNLM"/>
    </source>
</evidence>
<dbReference type="AlphaFoldDB" id="A0AAD7VXS4"/>
<comment type="caution">
    <text evidence="1">The sequence shown here is derived from an EMBL/GenBank/DDBJ whole genome shotgun (WGS) entry which is preliminary data.</text>
</comment>
<evidence type="ECO:0000313" key="2">
    <source>
        <dbReference type="Proteomes" id="UP001221898"/>
    </source>
</evidence>
<accession>A0AAD7VXS4</accession>
<reference evidence="1" key="1">
    <citation type="journal article" date="2023" name="Science">
        <title>Genome structures resolve the early diversification of teleost fishes.</title>
        <authorList>
            <person name="Parey E."/>
            <person name="Louis A."/>
            <person name="Montfort J."/>
            <person name="Bouchez O."/>
            <person name="Roques C."/>
            <person name="Iampietro C."/>
            <person name="Lluch J."/>
            <person name="Castinel A."/>
            <person name="Donnadieu C."/>
            <person name="Desvignes T."/>
            <person name="Floi Bucao C."/>
            <person name="Jouanno E."/>
            <person name="Wen M."/>
            <person name="Mejri S."/>
            <person name="Dirks R."/>
            <person name="Jansen H."/>
            <person name="Henkel C."/>
            <person name="Chen W.J."/>
            <person name="Zahm M."/>
            <person name="Cabau C."/>
            <person name="Klopp C."/>
            <person name="Thompson A.W."/>
            <person name="Robinson-Rechavi M."/>
            <person name="Braasch I."/>
            <person name="Lecointre G."/>
            <person name="Bobe J."/>
            <person name="Postlethwait J.H."/>
            <person name="Berthelot C."/>
            <person name="Roest Crollius H."/>
            <person name="Guiguen Y."/>
        </authorList>
    </citation>
    <scope>NUCLEOTIDE SEQUENCE</scope>
    <source>
        <strain evidence="1">NC1722</strain>
    </source>
</reference>
<dbReference type="EMBL" id="JAINUG010001143">
    <property type="protein sequence ID" value="KAJ8358150.1"/>
    <property type="molecule type" value="Genomic_DNA"/>
</dbReference>
<dbReference type="Proteomes" id="UP001221898">
    <property type="component" value="Unassembled WGS sequence"/>
</dbReference>
<evidence type="ECO:0000313" key="1">
    <source>
        <dbReference type="EMBL" id="KAJ8358150.1"/>
    </source>
</evidence>
<organism evidence="1 2">
    <name type="scientific">Aldrovandia affinis</name>
    <dbReference type="NCBI Taxonomy" id="143900"/>
    <lineage>
        <taxon>Eukaryota</taxon>
        <taxon>Metazoa</taxon>
        <taxon>Chordata</taxon>
        <taxon>Craniata</taxon>
        <taxon>Vertebrata</taxon>
        <taxon>Euteleostomi</taxon>
        <taxon>Actinopterygii</taxon>
        <taxon>Neopterygii</taxon>
        <taxon>Teleostei</taxon>
        <taxon>Notacanthiformes</taxon>
        <taxon>Halosauridae</taxon>
        <taxon>Aldrovandia</taxon>
    </lineage>
</organism>
<name>A0AAD7VXS4_9TELE</name>
<gene>
    <name evidence="1" type="ORF">AAFF_G00030040</name>
</gene>
<keyword evidence="2" id="KW-1185">Reference proteome</keyword>
<protein>
    <recommendedName>
        <fullName evidence="3">Alkylated DNA repair protein AlkB homologue 8 N-terminal domain-containing protein</fullName>
    </recommendedName>
</protein>
<proteinExistence type="predicted"/>
<sequence length="128" mass="14767">MCRLRSFGASQEILHLFYCSTIQSVIQYCSTVWYDSVTLQARTRVTSLLKMTSNIIGKPVIQGFHHSQISNTLRLAQKITADPSHILHPEFELLPSGRRFRLPWYKLNWLKNEFVPHSISLLNKPGGR</sequence>